<accession>A0A6A4HIB9</accession>
<protein>
    <recommendedName>
        <fullName evidence="3">hAT-like transposase RNase-H fold domain-containing protein</fullName>
    </recommendedName>
</protein>
<dbReference type="OrthoDB" id="3359487at2759"/>
<evidence type="ECO:0008006" key="3">
    <source>
        <dbReference type="Google" id="ProtNLM"/>
    </source>
</evidence>
<evidence type="ECO:0000313" key="1">
    <source>
        <dbReference type="EMBL" id="KAE9398542.1"/>
    </source>
</evidence>
<gene>
    <name evidence="1" type="ORF">BT96DRAFT_749153</name>
</gene>
<dbReference type="EMBL" id="ML769481">
    <property type="protein sequence ID" value="KAE9398542.1"/>
    <property type="molecule type" value="Genomic_DNA"/>
</dbReference>
<keyword evidence="2" id="KW-1185">Reference proteome</keyword>
<organism evidence="1 2">
    <name type="scientific">Gymnopus androsaceus JB14</name>
    <dbReference type="NCBI Taxonomy" id="1447944"/>
    <lineage>
        <taxon>Eukaryota</taxon>
        <taxon>Fungi</taxon>
        <taxon>Dikarya</taxon>
        <taxon>Basidiomycota</taxon>
        <taxon>Agaricomycotina</taxon>
        <taxon>Agaricomycetes</taxon>
        <taxon>Agaricomycetidae</taxon>
        <taxon>Agaricales</taxon>
        <taxon>Marasmiineae</taxon>
        <taxon>Omphalotaceae</taxon>
        <taxon>Gymnopus</taxon>
    </lineage>
</organism>
<reference evidence="1" key="1">
    <citation type="journal article" date="2019" name="Environ. Microbiol.">
        <title>Fungal ecological strategies reflected in gene transcription - a case study of two litter decomposers.</title>
        <authorList>
            <person name="Barbi F."/>
            <person name="Kohler A."/>
            <person name="Barry K."/>
            <person name="Baskaran P."/>
            <person name="Daum C."/>
            <person name="Fauchery L."/>
            <person name="Ihrmark K."/>
            <person name="Kuo A."/>
            <person name="LaButti K."/>
            <person name="Lipzen A."/>
            <person name="Morin E."/>
            <person name="Grigoriev I.V."/>
            <person name="Henrissat B."/>
            <person name="Lindahl B."/>
            <person name="Martin F."/>
        </authorList>
    </citation>
    <scope>NUCLEOTIDE SEQUENCE</scope>
    <source>
        <strain evidence="1">JB14</strain>
    </source>
</reference>
<proteinExistence type="predicted"/>
<sequence length="122" mass="14315">NKSLNLRKFELSDMQWDIVDDLLYVLEIFKNATMLFSKDTVSTISQVIPMMDIIDDFFGSTPKRDVHPAVRSALELAQSTLNRYYSRTDDSNVYQIAMILHPKLKLEYFRNCGWEKEWIDTA</sequence>
<feature type="non-terminal residue" evidence="1">
    <location>
        <position position="122"/>
    </location>
</feature>
<dbReference type="InterPro" id="IPR012337">
    <property type="entry name" value="RNaseH-like_sf"/>
</dbReference>
<evidence type="ECO:0000313" key="2">
    <source>
        <dbReference type="Proteomes" id="UP000799118"/>
    </source>
</evidence>
<dbReference type="Proteomes" id="UP000799118">
    <property type="component" value="Unassembled WGS sequence"/>
</dbReference>
<feature type="non-terminal residue" evidence="1">
    <location>
        <position position="1"/>
    </location>
</feature>
<dbReference type="AlphaFoldDB" id="A0A6A4HIB9"/>
<name>A0A6A4HIB9_9AGAR</name>
<dbReference type="SUPFAM" id="SSF53098">
    <property type="entry name" value="Ribonuclease H-like"/>
    <property type="match status" value="1"/>
</dbReference>